<dbReference type="RefSeq" id="WP_209375841.1">
    <property type="nucleotide sequence ID" value="NZ_JAGIZA010000014.1"/>
</dbReference>
<evidence type="ECO:0000259" key="1">
    <source>
        <dbReference type="SMART" id="SM00966"/>
    </source>
</evidence>
<dbReference type="AlphaFoldDB" id="A0A940N1W5"/>
<organism evidence="2 3">
    <name type="scientific">Roseomonas indoligenes</name>
    <dbReference type="NCBI Taxonomy" id="2820811"/>
    <lineage>
        <taxon>Bacteria</taxon>
        <taxon>Pseudomonadati</taxon>
        <taxon>Pseudomonadota</taxon>
        <taxon>Alphaproteobacteria</taxon>
        <taxon>Acetobacterales</taxon>
        <taxon>Roseomonadaceae</taxon>
        <taxon>Roseomonas</taxon>
    </lineage>
</organism>
<dbReference type="Proteomes" id="UP000677537">
    <property type="component" value="Unassembled WGS sequence"/>
</dbReference>
<dbReference type="SMART" id="SM00966">
    <property type="entry name" value="SpoVT_AbrB"/>
    <property type="match status" value="1"/>
</dbReference>
<evidence type="ECO:0000313" key="2">
    <source>
        <dbReference type="EMBL" id="MBP0495039.1"/>
    </source>
</evidence>
<proteinExistence type="predicted"/>
<dbReference type="Pfam" id="PF04014">
    <property type="entry name" value="MazE_antitoxin"/>
    <property type="match status" value="1"/>
</dbReference>
<dbReference type="Gene3D" id="2.10.260.10">
    <property type="match status" value="1"/>
</dbReference>
<sequence>MARRMDKGACVPIPQEMAEALGLSEGSELDVRVSGRHIVITRAEDEDRPFIGWGTPDVQFAAAVASFANDDLPGLTASIDEGIAEMELGFVEGLRQGLAGHPVVLARLERVIAATMETFRDPKVSRAWVLRPHPWLEWRSPIATAMTEEGALVVEGVLSQILSGRTV</sequence>
<evidence type="ECO:0000313" key="3">
    <source>
        <dbReference type="Proteomes" id="UP000677537"/>
    </source>
</evidence>
<protein>
    <submittedName>
        <fullName evidence="2">DUF2384 domain-containing protein</fullName>
    </submittedName>
</protein>
<reference evidence="2" key="1">
    <citation type="submission" date="2021-03" db="EMBL/GenBank/DDBJ databases">
        <authorList>
            <person name="So Y."/>
        </authorList>
    </citation>
    <scope>NUCLEOTIDE SEQUENCE</scope>
    <source>
        <strain evidence="2">SG15</strain>
    </source>
</reference>
<comment type="caution">
    <text evidence="2">The sequence shown here is derived from an EMBL/GenBank/DDBJ whole genome shotgun (WGS) entry which is preliminary data.</text>
</comment>
<feature type="domain" description="SpoVT-AbrB" evidence="1">
    <location>
        <begin position="3"/>
        <end position="48"/>
    </location>
</feature>
<accession>A0A940N1W5</accession>
<dbReference type="GO" id="GO:0003677">
    <property type="term" value="F:DNA binding"/>
    <property type="evidence" value="ECO:0007669"/>
    <property type="project" value="InterPro"/>
</dbReference>
<dbReference type="SUPFAM" id="SSF89447">
    <property type="entry name" value="AbrB/MazE/MraZ-like"/>
    <property type="match status" value="1"/>
</dbReference>
<keyword evidence="3" id="KW-1185">Reference proteome</keyword>
<dbReference type="EMBL" id="JAGIZA010000014">
    <property type="protein sequence ID" value="MBP0495039.1"/>
    <property type="molecule type" value="Genomic_DNA"/>
</dbReference>
<name>A0A940N1W5_9PROT</name>
<dbReference type="InterPro" id="IPR037914">
    <property type="entry name" value="SpoVT-AbrB_sf"/>
</dbReference>
<dbReference type="Pfam" id="PF09722">
    <property type="entry name" value="Xre_MbcA_ParS_C"/>
    <property type="match status" value="1"/>
</dbReference>
<dbReference type="InterPro" id="IPR007159">
    <property type="entry name" value="SpoVT-AbrB_dom"/>
</dbReference>
<dbReference type="InterPro" id="IPR024467">
    <property type="entry name" value="Xre/MbcA/ParS-like_toxin-bd"/>
</dbReference>
<gene>
    <name evidence="2" type="ORF">J5Y10_19810</name>
</gene>